<evidence type="ECO:0000313" key="13">
    <source>
        <dbReference type="Proteomes" id="UP000006727"/>
    </source>
</evidence>
<name>A0A2K1II91_PHYPA</name>
<keyword evidence="10" id="KW-1133">Transmembrane helix</keyword>
<evidence type="ECO:0000256" key="9">
    <source>
        <dbReference type="RuleBase" id="RU000461"/>
    </source>
</evidence>
<reference evidence="11 13" key="1">
    <citation type="journal article" date="2008" name="Science">
        <title>The Physcomitrella genome reveals evolutionary insights into the conquest of land by plants.</title>
        <authorList>
            <person name="Rensing S."/>
            <person name="Lang D."/>
            <person name="Zimmer A."/>
            <person name="Terry A."/>
            <person name="Salamov A."/>
            <person name="Shapiro H."/>
            <person name="Nishiyama T."/>
            <person name="Perroud P.-F."/>
            <person name="Lindquist E."/>
            <person name="Kamisugi Y."/>
            <person name="Tanahashi T."/>
            <person name="Sakakibara K."/>
            <person name="Fujita T."/>
            <person name="Oishi K."/>
            <person name="Shin-I T."/>
            <person name="Kuroki Y."/>
            <person name="Toyoda A."/>
            <person name="Suzuki Y."/>
            <person name="Hashimoto A."/>
            <person name="Yamaguchi K."/>
            <person name="Sugano A."/>
            <person name="Kohara Y."/>
            <person name="Fujiyama A."/>
            <person name="Anterola A."/>
            <person name="Aoki S."/>
            <person name="Ashton N."/>
            <person name="Barbazuk W.B."/>
            <person name="Barker E."/>
            <person name="Bennetzen J."/>
            <person name="Bezanilla M."/>
            <person name="Blankenship R."/>
            <person name="Cho S.H."/>
            <person name="Dutcher S."/>
            <person name="Estelle M."/>
            <person name="Fawcett J.A."/>
            <person name="Gundlach H."/>
            <person name="Hanada K."/>
            <person name="Heyl A."/>
            <person name="Hicks K.A."/>
            <person name="Hugh J."/>
            <person name="Lohr M."/>
            <person name="Mayer K."/>
            <person name="Melkozernov A."/>
            <person name="Murata T."/>
            <person name="Nelson D."/>
            <person name="Pils B."/>
            <person name="Prigge M."/>
            <person name="Reiss B."/>
            <person name="Renner T."/>
            <person name="Rombauts S."/>
            <person name="Rushton P."/>
            <person name="Sanderfoot A."/>
            <person name="Schween G."/>
            <person name="Shiu S.-H."/>
            <person name="Stueber K."/>
            <person name="Theodoulou F.L."/>
            <person name="Tu H."/>
            <person name="Van de Peer Y."/>
            <person name="Verrier P.J."/>
            <person name="Waters E."/>
            <person name="Wood A."/>
            <person name="Yang L."/>
            <person name="Cove D."/>
            <person name="Cuming A."/>
            <person name="Hasebe M."/>
            <person name="Lucas S."/>
            <person name="Mishler D.B."/>
            <person name="Reski R."/>
            <person name="Grigoriev I."/>
            <person name="Quatrano R.S."/>
            <person name="Boore J.L."/>
        </authorList>
    </citation>
    <scope>NUCLEOTIDE SEQUENCE [LARGE SCALE GENOMIC DNA]</scope>
    <source>
        <strain evidence="12 13">cv. Gransden 2004</strain>
    </source>
</reference>
<dbReference type="Proteomes" id="UP000006727">
    <property type="component" value="Chromosome 23"/>
</dbReference>
<dbReference type="RefSeq" id="XP_024362085.1">
    <property type="nucleotide sequence ID" value="XM_024506317.2"/>
</dbReference>
<dbReference type="InterPro" id="IPR036396">
    <property type="entry name" value="Cyt_P450_sf"/>
</dbReference>
<keyword evidence="4 8" id="KW-0479">Metal-binding</keyword>
<dbReference type="Gene3D" id="1.10.630.10">
    <property type="entry name" value="Cytochrome P450"/>
    <property type="match status" value="1"/>
</dbReference>
<reference evidence="12" key="3">
    <citation type="submission" date="2020-12" db="UniProtKB">
        <authorList>
            <consortium name="EnsemblPlants"/>
        </authorList>
    </citation>
    <scope>IDENTIFICATION</scope>
</reference>
<dbReference type="PROSITE" id="PS00086">
    <property type="entry name" value="CYTOCHROME_P450"/>
    <property type="match status" value="1"/>
</dbReference>
<evidence type="ECO:0000256" key="10">
    <source>
        <dbReference type="SAM" id="Phobius"/>
    </source>
</evidence>
<accession>A0A2K1II91</accession>
<evidence type="ECO:0000256" key="6">
    <source>
        <dbReference type="ARBA" id="ARBA00023004"/>
    </source>
</evidence>
<dbReference type="PANTHER" id="PTHR47944">
    <property type="entry name" value="CYTOCHROME P450 98A9"/>
    <property type="match status" value="1"/>
</dbReference>
<dbReference type="GO" id="GO:0016020">
    <property type="term" value="C:membrane"/>
    <property type="evidence" value="ECO:0000318"/>
    <property type="project" value="GO_Central"/>
</dbReference>
<evidence type="ECO:0000256" key="3">
    <source>
        <dbReference type="ARBA" id="ARBA00022617"/>
    </source>
</evidence>
<proteinExistence type="inferred from homology"/>
<dbReference type="OrthoDB" id="686267at2759"/>
<dbReference type="InterPro" id="IPR001128">
    <property type="entry name" value="Cyt_P450"/>
</dbReference>
<dbReference type="EMBL" id="ABEU02000023">
    <property type="protein sequence ID" value="PNR28995.1"/>
    <property type="molecule type" value="Genomic_DNA"/>
</dbReference>
<evidence type="ECO:0000256" key="5">
    <source>
        <dbReference type="ARBA" id="ARBA00023002"/>
    </source>
</evidence>
<evidence type="ECO:0008006" key="14">
    <source>
        <dbReference type="Google" id="ProtNLM"/>
    </source>
</evidence>
<keyword evidence="13" id="KW-1185">Reference proteome</keyword>
<dbReference type="CDD" id="cd20618">
    <property type="entry name" value="CYP71_clan"/>
    <property type="match status" value="1"/>
</dbReference>
<dbReference type="InterPro" id="IPR017972">
    <property type="entry name" value="Cyt_P450_CS"/>
</dbReference>
<dbReference type="Pfam" id="PF00067">
    <property type="entry name" value="p450"/>
    <property type="match status" value="1"/>
</dbReference>
<dbReference type="SUPFAM" id="SSF48264">
    <property type="entry name" value="Cytochrome P450"/>
    <property type="match status" value="1"/>
</dbReference>
<dbReference type="Gramene" id="Pp3c23_6470V3.2">
    <property type="protein sequence ID" value="Pp3c23_6470V3.2"/>
    <property type="gene ID" value="Pp3c23_6470"/>
</dbReference>
<dbReference type="EnsemblPlants" id="Pp3c23_6470V3.2">
    <property type="protein sequence ID" value="Pp3c23_6470V3.2"/>
    <property type="gene ID" value="Pp3c23_6470"/>
</dbReference>
<dbReference type="STRING" id="3218.A0A2K1II91"/>
<dbReference type="PaxDb" id="3218-PP1S10_359V6.1"/>
<evidence type="ECO:0000313" key="11">
    <source>
        <dbReference type="EMBL" id="PNR28995.1"/>
    </source>
</evidence>
<keyword evidence="3 8" id="KW-0349">Heme</keyword>
<reference evidence="11 13" key="2">
    <citation type="journal article" date="2018" name="Plant J.">
        <title>The Physcomitrella patens chromosome-scale assembly reveals moss genome structure and evolution.</title>
        <authorList>
            <person name="Lang D."/>
            <person name="Ullrich K.K."/>
            <person name="Murat F."/>
            <person name="Fuchs J."/>
            <person name="Jenkins J."/>
            <person name="Haas F.B."/>
            <person name="Piednoel M."/>
            <person name="Gundlach H."/>
            <person name="Van Bel M."/>
            <person name="Meyberg R."/>
            <person name="Vives C."/>
            <person name="Morata J."/>
            <person name="Symeonidi A."/>
            <person name="Hiss M."/>
            <person name="Muchero W."/>
            <person name="Kamisugi Y."/>
            <person name="Saleh O."/>
            <person name="Blanc G."/>
            <person name="Decker E.L."/>
            <person name="van Gessel N."/>
            <person name="Grimwood J."/>
            <person name="Hayes R.D."/>
            <person name="Graham S.W."/>
            <person name="Gunter L.E."/>
            <person name="McDaniel S.F."/>
            <person name="Hoernstein S.N.W."/>
            <person name="Larsson A."/>
            <person name="Li F.W."/>
            <person name="Perroud P.F."/>
            <person name="Phillips J."/>
            <person name="Ranjan P."/>
            <person name="Rokshar D.S."/>
            <person name="Rothfels C.J."/>
            <person name="Schneider L."/>
            <person name="Shu S."/>
            <person name="Stevenson D.W."/>
            <person name="Thummler F."/>
            <person name="Tillich M."/>
            <person name="Villarreal Aguilar J.C."/>
            <person name="Widiez T."/>
            <person name="Wong G.K."/>
            <person name="Wymore A."/>
            <person name="Zhang Y."/>
            <person name="Zimmer A.D."/>
            <person name="Quatrano R.S."/>
            <person name="Mayer K.F.X."/>
            <person name="Goodstein D."/>
            <person name="Casacuberta J.M."/>
            <person name="Vandepoele K."/>
            <person name="Reski R."/>
            <person name="Cuming A.C."/>
            <person name="Tuskan G.A."/>
            <person name="Maumus F."/>
            <person name="Salse J."/>
            <person name="Schmutz J."/>
            <person name="Rensing S.A."/>
        </authorList>
    </citation>
    <scope>NUCLEOTIDE SEQUENCE [LARGE SCALE GENOMIC DNA]</scope>
    <source>
        <strain evidence="12 13">cv. Gransden 2004</strain>
    </source>
</reference>
<keyword evidence="10" id="KW-0812">Transmembrane</keyword>
<dbReference type="PRINTS" id="PR00385">
    <property type="entry name" value="P450"/>
</dbReference>
<comment type="similarity">
    <text evidence="2 9">Belongs to the cytochrome P450 family.</text>
</comment>
<evidence type="ECO:0000256" key="4">
    <source>
        <dbReference type="ARBA" id="ARBA00022723"/>
    </source>
</evidence>
<dbReference type="GO" id="GO:0020037">
    <property type="term" value="F:heme binding"/>
    <property type="evidence" value="ECO:0007669"/>
    <property type="project" value="InterPro"/>
</dbReference>
<feature type="binding site" description="axial binding residue" evidence="8">
    <location>
        <position position="476"/>
    </location>
    <ligand>
        <name>heme</name>
        <dbReference type="ChEBI" id="CHEBI:30413"/>
    </ligand>
    <ligandPart>
        <name>Fe</name>
        <dbReference type="ChEBI" id="CHEBI:18248"/>
    </ligandPart>
</feature>
<keyword evidence="10" id="KW-0472">Membrane</keyword>
<keyword evidence="7 9" id="KW-0503">Monooxygenase</keyword>
<evidence type="ECO:0000256" key="1">
    <source>
        <dbReference type="ARBA" id="ARBA00001971"/>
    </source>
</evidence>
<dbReference type="PRINTS" id="PR00463">
    <property type="entry name" value="EP450I"/>
</dbReference>
<feature type="transmembrane region" description="Helical" evidence="10">
    <location>
        <begin position="20"/>
        <end position="39"/>
    </location>
</feature>
<dbReference type="GO" id="GO:0016709">
    <property type="term" value="F:oxidoreductase activity, acting on paired donors, with incorporation or reduction of molecular oxygen, NAD(P)H as one donor, and incorporation of one atom of oxygen"/>
    <property type="evidence" value="ECO:0000318"/>
    <property type="project" value="GO_Central"/>
</dbReference>
<protein>
    <recommendedName>
        <fullName evidence="14">Cytochrome P450</fullName>
    </recommendedName>
</protein>
<evidence type="ECO:0000256" key="2">
    <source>
        <dbReference type="ARBA" id="ARBA00010617"/>
    </source>
</evidence>
<evidence type="ECO:0000256" key="8">
    <source>
        <dbReference type="PIRSR" id="PIRSR602401-1"/>
    </source>
</evidence>
<dbReference type="FunFam" id="1.10.630.10:FF:000126">
    <property type="entry name" value="Predicted protein"/>
    <property type="match status" value="1"/>
</dbReference>
<sequence>MMDSASYSAPFAALWDTFGRGTVVAVLVVVVVGELLLYARFQAQRRSTLPPGPRPWPILGNFFVFSDVNHAHHDLRRLAAKFGPLMYLQLGSVPCVVVSTAEAAKELFRGHNDECLISRPKMLGLEILSDNYQLMAYAPAPGKLWHSLRKFGSMELFSFKRVAFYRSLREEELRHWIKFVLESREGEAMNLKSCVFELAANMMTRMLVNKRMFDITGADTQQQLLRSEFESFMEEHYKCLMPNVISDFLPFLRFFCEKLQGWRAYIQDHQEKSVEFWTRIIEVEKHRQRAAERQNDGSYVPDLVDFMSTAPLDDGKVLSDRNITLQILDFFLGGTDTTPLTLEWAMAELVTHPNFMKRAQEELDRVVGLERLVEETDFPNLPFLQAIVKETYRLHPVGPLGGPRESTEPVEALGYKIPAKTRVILNIFAIHRDPAVYERPDEFDPTRFLDRHRNVNPLAAFDSYELMPFGVGRRMCPAFNLGNTTVHLILANLIHNFDWALADGQNIDTFDMTERLHGVTFSLKYALSLIPTARSGILARAL</sequence>
<dbReference type="PANTHER" id="PTHR47944:SF16">
    <property type="entry name" value="CYTOCHROME P450 FAMILY 1 SUBFAMILY A POLYPEPTIDE 1"/>
    <property type="match status" value="1"/>
</dbReference>
<dbReference type="AlphaFoldDB" id="A0A2K1II91"/>
<dbReference type="Gramene" id="Pp3c23_6470V3.1">
    <property type="protein sequence ID" value="Pp3c23_6470V3.1"/>
    <property type="gene ID" value="Pp3c23_6470"/>
</dbReference>
<dbReference type="KEGG" id="ppp:112275715"/>
<evidence type="ECO:0000256" key="7">
    <source>
        <dbReference type="ARBA" id="ARBA00023033"/>
    </source>
</evidence>
<gene>
    <name evidence="12" type="primary">LOC112275715</name>
    <name evidence="11" type="ORF">PHYPA_027687</name>
</gene>
<evidence type="ECO:0000313" key="12">
    <source>
        <dbReference type="EnsemblPlants" id="Pp3c23_6470V3.1"/>
    </source>
</evidence>
<organism evidence="11">
    <name type="scientific">Physcomitrium patens</name>
    <name type="common">Spreading-leaved earth moss</name>
    <name type="synonym">Physcomitrella patens</name>
    <dbReference type="NCBI Taxonomy" id="3218"/>
    <lineage>
        <taxon>Eukaryota</taxon>
        <taxon>Viridiplantae</taxon>
        <taxon>Streptophyta</taxon>
        <taxon>Embryophyta</taxon>
        <taxon>Bryophyta</taxon>
        <taxon>Bryophytina</taxon>
        <taxon>Bryopsida</taxon>
        <taxon>Funariidae</taxon>
        <taxon>Funariales</taxon>
        <taxon>Funariaceae</taxon>
        <taxon>Physcomitrium</taxon>
    </lineage>
</organism>
<keyword evidence="5 9" id="KW-0560">Oxidoreductase</keyword>
<keyword evidence="6 8" id="KW-0408">Iron</keyword>
<dbReference type="GeneID" id="112275715"/>
<comment type="cofactor">
    <cofactor evidence="1 8">
        <name>heme</name>
        <dbReference type="ChEBI" id="CHEBI:30413"/>
    </cofactor>
</comment>
<dbReference type="EnsemblPlants" id="Pp3c23_6470V3.1">
    <property type="protein sequence ID" value="Pp3c23_6470V3.1"/>
    <property type="gene ID" value="Pp3c23_6470"/>
</dbReference>
<dbReference type="GO" id="GO:0005506">
    <property type="term" value="F:iron ion binding"/>
    <property type="evidence" value="ECO:0007669"/>
    <property type="project" value="InterPro"/>
</dbReference>
<dbReference type="FunCoup" id="A0A2K1II91">
    <property type="interactions" value="335"/>
</dbReference>
<dbReference type="InterPro" id="IPR002401">
    <property type="entry name" value="Cyt_P450_E_grp-I"/>
</dbReference>